<dbReference type="PANTHER" id="PTHR32467:SF213">
    <property type="entry name" value="OS03G0770700 PROTEIN"/>
    <property type="match status" value="1"/>
</dbReference>
<feature type="compositionally biased region" description="Polar residues" evidence="6">
    <location>
        <begin position="166"/>
        <end position="179"/>
    </location>
</feature>
<dbReference type="GO" id="GO:0003700">
    <property type="term" value="F:DNA-binding transcription factor activity"/>
    <property type="evidence" value="ECO:0007669"/>
    <property type="project" value="InterPro"/>
</dbReference>
<evidence type="ECO:0000313" key="8">
    <source>
        <dbReference type="EMBL" id="KAK9810014.1"/>
    </source>
</evidence>
<dbReference type="SMART" id="SM00380">
    <property type="entry name" value="AP2"/>
    <property type="match status" value="4"/>
</dbReference>
<feature type="region of interest" description="Disordered" evidence="6">
    <location>
        <begin position="330"/>
        <end position="361"/>
    </location>
</feature>
<keyword evidence="2" id="KW-0805">Transcription regulation</keyword>
<accession>A0AAW1PQ35</accession>
<organism evidence="8 9">
    <name type="scientific">[Myrmecia] bisecta</name>
    <dbReference type="NCBI Taxonomy" id="41462"/>
    <lineage>
        <taxon>Eukaryota</taxon>
        <taxon>Viridiplantae</taxon>
        <taxon>Chlorophyta</taxon>
        <taxon>core chlorophytes</taxon>
        <taxon>Trebouxiophyceae</taxon>
        <taxon>Trebouxiales</taxon>
        <taxon>Trebouxiaceae</taxon>
        <taxon>Myrmecia</taxon>
    </lineage>
</organism>
<feature type="domain" description="AP2/ERF" evidence="7">
    <location>
        <begin position="447"/>
        <end position="504"/>
    </location>
</feature>
<keyword evidence="3" id="KW-0238">DNA-binding</keyword>
<dbReference type="PROSITE" id="PS51032">
    <property type="entry name" value="AP2_ERF"/>
    <property type="match status" value="3"/>
</dbReference>
<dbReference type="CDD" id="cd00018">
    <property type="entry name" value="AP2"/>
    <property type="match status" value="3"/>
</dbReference>
<evidence type="ECO:0000256" key="3">
    <source>
        <dbReference type="ARBA" id="ARBA00023125"/>
    </source>
</evidence>
<feature type="region of interest" description="Disordered" evidence="6">
    <location>
        <begin position="620"/>
        <end position="640"/>
    </location>
</feature>
<dbReference type="GO" id="GO:0003677">
    <property type="term" value="F:DNA binding"/>
    <property type="evidence" value="ECO:0007669"/>
    <property type="project" value="UniProtKB-KW"/>
</dbReference>
<dbReference type="SUPFAM" id="SSF54171">
    <property type="entry name" value="DNA-binding domain"/>
    <property type="match status" value="4"/>
</dbReference>
<evidence type="ECO:0000259" key="7">
    <source>
        <dbReference type="PROSITE" id="PS51032"/>
    </source>
</evidence>
<comment type="subcellular location">
    <subcellularLocation>
        <location evidence="1">Nucleus</location>
    </subcellularLocation>
</comment>
<keyword evidence="4" id="KW-0804">Transcription</keyword>
<feature type="region of interest" description="Disordered" evidence="6">
    <location>
        <begin position="236"/>
        <end position="262"/>
    </location>
</feature>
<name>A0AAW1PQ35_9CHLO</name>
<feature type="domain" description="AP2/ERF" evidence="7">
    <location>
        <begin position="351"/>
        <end position="411"/>
    </location>
</feature>
<dbReference type="Proteomes" id="UP001489004">
    <property type="component" value="Unassembled WGS sequence"/>
</dbReference>
<protein>
    <recommendedName>
        <fullName evidence="7">AP2/ERF domain-containing protein</fullName>
    </recommendedName>
</protein>
<dbReference type="InterPro" id="IPR001471">
    <property type="entry name" value="AP2/ERF_dom"/>
</dbReference>
<dbReference type="AlphaFoldDB" id="A0AAW1PQ35"/>
<dbReference type="Gene3D" id="3.30.730.10">
    <property type="entry name" value="AP2/ERF domain"/>
    <property type="match status" value="4"/>
</dbReference>
<keyword evidence="5" id="KW-0539">Nucleus</keyword>
<dbReference type="PANTHER" id="PTHR32467">
    <property type="entry name" value="AP2-LIKE ETHYLENE-RESPONSIVE TRANSCRIPTION FACTOR"/>
    <property type="match status" value="1"/>
</dbReference>
<feature type="region of interest" description="Disordered" evidence="6">
    <location>
        <begin position="166"/>
        <end position="188"/>
    </location>
</feature>
<sequence length="732" mass="81006">MARGRQIYLGSFDTEEQAARVYDVAAIKVRGRDAMTNYDISSYDQELAHLNEASKEEARTGLMFGMNFKYLGLFHTEVEAARAYDRESVLRKGINAITNFDLAEYLDLLDEDAKEALARMAQTTRETQSGIEGDRSLFRGMMQSRSSTQPSAGPPSQQALSDTLSIEMQPRSSSPQQEDPYSDPSVLPTLCKTADPLVVWQQNVPVQQNTCQRVEQPDAAAVNAAHQEAARHQGRSVARLMRPPTQSSAPAAAALPKTSEDMDLPDTAMDLPDMPEFVPDDPVWPLCRCCGDGVNPDELNAHCHRCFQSLHLNCEVPYGDPGLSSAVPSYSPFEDNNGTSMDDTDYEPYEEERGKTVPKQRARRTGRWEAHIWEEGKQIYLGGFDAEEQAALAYDVAAIKFRTRDANTNYDISNYEQELAHFNEVTKEEVVLSLRRQSKGFQKTSSQFRGVTHHQKGKWEARIGQMVGKKYKYLGLFHTEVEAARAYDRESVLRKGINAITNFDLAEYLDLLDEDDAKEALTRMAQTERDSQPAVEGDLVCRVRLQARVSDPDNVARADAITMGAFGSSPGCATLSAANTATTDCDTKFELPSERTSSVIKRNDSDQQTPTSIMDMLKAAGSSAPNTPHASRHDTLDPNNHLMPPLLSLSSAPLSMLSSGADFGWPAEDEDWLTMFASSQLLNNEAGEVPHKAVHHFQDAALIHRAHSRTEREMQALIADASAAAARGERPS</sequence>
<reference evidence="8 9" key="1">
    <citation type="journal article" date="2024" name="Nat. Commun.">
        <title>Phylogenomics reveals the evolutionary origins of lichenization in chlorophyte algae.</title>
        <authorList>
            <person name="Puginier C."/>
            <person name="Libourel C."/>
            <person name="Otte J."/>
            <person name="Skaloud P."/>
            <person name="Haon M."/>
            <person name="Grisel S."/>
            <person name="Petersen M."/>
            <person name="Berrin J.G."/>
            <person name="Delaux P.M."/>
            <person name="Dal Grande F."/>
            <person name="Keller J."/>
        </authorList>
    </citation>
    <scope>NUCLEOTIDE SEQUENCE [LARGE SCALE GENOMIC DNA]</scope>
    <source>
        <strain evidence="8 9">SAG 2043</strain>
    </source>
</reference>
<keyword evidence="9" id="KW-1185">Reference proteome</keyword>
<gene>
    <name evidence="8" type="ORF">WJX72_003347</name>
</gene>
<evidence type="ECO:0000256" key="4">
    <source>
        <dbReference type="ARBA" id="ARBA00023163"/>
    </source>
</evidence>
<dbReference type="InterPro" id="IPR016177">
    <property type="entry name" value="DNA-bd_dom_sf"/>
</dbReference>
<evidence type="ECO:0000256" key="2">
    <source>
        <dbReference type="ARBA" id="ARBA00023015"/>
    </source>
</evidence>
<evidence type="ECO:0000256" key="6">
    <source>
        <dbReference type="SAM" id="MobiDB-lite"/>
    </source>
</evidence>
<evidence type="ECO:0000256" key="1">
    <source>
        <dbReference type="ARBA" id="ARBA00004123"/>
    </source>
</evidence>
<feature type="domain" description="AP2/ERF" evidence="7">
    <location>
        <begin position="1"/>
        <end position="39"/>
    </location>
</feature>
<dbReference type="GO" id="GO:0005634">
    <property type="term" value="C:nucleus"/>
    <property type="evidence" value="ECO:0007669"/>
    <property type="project" value="UniProtKB-SubCell"/>
</dbReference>
<evidence type="ECO:0000256" key="5">
    <source>
        <dbReference type="ARBA" id="ARBA00023242"/>
    </source>
</evidence>
<dbReference type="InterPro" id="IPR036955">
    <property type="entry name" value="AP2/ERF_dom_sf"/>
</dbReference>
<evidence type="ECO:0000313" key="9">
    <source>
        <dbReference type="Proteomes" id="UP001489004"/>
    </source>
</evidence>
<proteinExistence type="predicted"/>
<dbReference type="EMBL" id="JALJOR010000010">
    <property type="protein sequence ID" value="KAK9810014.1"/>
    <property type="molecule type" value="Genomic_DNA"/>
</dbReference>
<comment type="caution">
    <text evidence="8">The sequence shown here is derived from an EMBL/GenBank/DDBJ whole genome shotgun (WGS) entry which is preliminary data.</text>
</comment>